<organism evidence="5 6">
    <name type="scientific">Aphanomyces stellatus</name>
    <dbReference type="NCBI Taxonomy" id="120398"/>
    <lineage>
        <taxon>Eukaryota</taxon>
        <taxon>Sar</taxon>
        <taxon>Stramenopiles</taxon>
        <taxon>Oomycota</taxon>
        <taxon>Saprolegniomycetes</taxon>
        <taxon>Saprolegniales</taxon>
        <taxon>Verrucalvaceae</taxon>
        <taxon>Aphanomyces</taxon>
    </lineage>
</organism>
<reference evidence="5 6" key="1">
    <citation type="submission" date="2019-03" db="EMBL/GenBank/DDBJ databases">
        <authorList>
            <person name="Gaulin E."/>
            <person name="Dumas B."/>
        </authorList>
    </citation>
    <scope>NUCLEOTIDE SEQUENCE [LARGE SCALE GENOMIC DNA]</scope>
    <source>
        <strain evidence="5">CBS 568.67</strain>
    </source>
</reference>
<dbReference type="CDD" id="cd17731">
    <property type="entry name" value="BRCT_TopBP1_rpt2_like"/>
    <property type="match status" value="1"/>
</dbReference>
<dbReference type="SUPFAM" id="SSF52113">
    <property type="entry name" value="BRCT domain"/>
    <property type="match status" value="4"/>
</dbReference>
<dbReference type="GO" id="GO:0006270">
    <property type="term" value="P:DNA replication initiation"/>
    <property type="evidence" value="ECO:0007669"/>
    <property type="project" value="TreeGrafter"/>
</dbReference>
<feature type="region of interest" description="Disordered" evidence="2">
    <location>
        <begin position="622"/>
        <end position="667"/>
    </location>
</feature>
<feature type="domain" description="BRCT" evidence="3">
    <location>
        <begin position="91"/>
        <end position="180"/>
    </location>
</feature>
<feature type="domain" description="BRCT" evidence="3">
    <location>
        <begin position="212"/>
        <end position="300"/>
    </location>
</feature>
<dbReference type="InterPro" id="IPR059215">
    <property type="entry name" value="BRCT2_TopBP1-like"/>
</dbReference>
<dbReference type="GO" id="GO:0007095">
    <property type="term" value="P:mitotic G2 DNA damage checkpoint signaling"/>
    <property type="evidence" value="ECO:0007669"/>
    <property type="project" value="TreeGrafter"/>
</dbReference>
<feature type="domain" description="BRCT" evidence="3">
    <location>
        <begin position="468"/>
        <end position="551"/>
    </location>
</feature>
<dbReference type="InterPro" id="IPR036420">
    <property type="entry name" value="BRCT_dom_sf"/>
</dbReference>
<sequence>MDNGSAIIPPSECIVCSTGLSVDEITVSKRLVAQLGMRWDDDLHAGVTHLLAIVVGSEKYTAAMAANMKVVKMDWLKACSRQSKVVSTEPYELGALEGLCICTTGLYVEDREKVQELCETAGAIYHPDLNFGTTTHLLAQHPEGEKYKTAVAYGIPVVTVDWIVACVEAKAYKDEGPYRVKELEDDSVEDNTTCLKLNDQLAQCLGGLDGEPPGTFFDGCVFWLSGFPPEVMQKMKLLVRFGMGTRFDAYNSSVTHVVADFIGNSRRLQDTNGNVDIVSATWLIDSCLAMTCMQEDLYPPPLIRPEYATPTKAIVPVVAKTTLVEKLKSQLPEKTTPLEPQERKLFSGYMFLLVYTDKLGSTGNLSLKTQIKAVGGWYREINTMDPRILQPSDLKRITHIVLGHGCELPDGMFPSLCDKIPNANLTTELWLHCCLQENRIFPRRRHPLFLCSADTHASVFPQLPLPCFQTMTACISMFLDVERAVVSCLLRLAGANVTLKFSKRNSHLVCGAPEGPKYEKAVEWKLAIVDARWLITSISAAAFIEYPSFTLREKKRKRHETQHGDSSETVLPSSKEEAPTVSISQDGHFASQDSVEGGALTQLENLLGDMGGEESCSLDYRDHRHRVAASPPEERSKPEVNPQFFEDSQAAEPDSEMVLYADSTQHH</sequence>
<keyword evidence="1" id="KW-0677">Repeat</keyword>
<dbReference type="InterPro" id="IPR001357">
    <property type="entry name" value="BRCT_dom"/>
</dbReference>
<reference evidence="4" key="2">
    <citation type="submission" date="2019-06" db="EMBL/GenBank/DDBJ databases">
        <title>Genomics analysis of Aphanomyces spp. identifies a new class of oomycete effector associated with host adaptation.</title>
        <authorList>
            <person name="Gaulin E."/>
        </authorList>
    </citation>
    <scope>NUCLEOTIDE SEQUENCE</scope>
    <source>
        <strain evidence="4">CBS 578.67</strain>
    </source>
</reference>
<gene>
    <name evidence="5" type="primary">Aste57867_9456</name>
    <name evidence="4" type="ORF">As57867_009420</name>
    <name evidence="5" type="ORF">ASTE57867_9456</name>
</gene>
<evidence type="ECO:0000313" key="6">
    <source>
        <dbReference type="Proteomes" id="UP000332933"/>
    </source>
</evidence>
<feature type="domain" description="BRCT" evidence="3">
    <location>
        <begin position="341"/>
        <end position="448"/>
    </location>
</feature>
<dbReference type="Gene3D" id="3.40.50.10190">
    <property type="entry name" value="BRCT domain"/>
    <property type="match status" value="4"/>
</dbReference>
<evidence type="ECO:0000313" key="4">
    <source>
        <dbReference type="EMBL" id="KAF0699977.1"/>
    </source>
</evidence>
<protein>
    <submittedName>
        <fullName evidence="5">Aste57867_9456 protein</fullName>
    </submittedName>
</protein>
<dbReference type="SMART" id="SM00292">
    <property type="entry name" value="BRCT"/>
    <property type="match status" value="4"/>
</dbReference>
<dbReference type="AlphaFoldDB" id="A0A485KN10"/>
<keyword evidence="6" id="KW-1185">Reference proteome</keyword>
<evidence type="ECO:0000256" key="2">
    <source>
        <dbReference type="SAM" id="MobiDB-lite"/>
    </source>
</evidence>
<feature type="region of interest" description="Disordered" evidence="2">
    <location>
        <begin position="555"/>
        <end position="582"/>
    </location>
</feature>
<dbReference type="PROSITE" id="PS50172">
    <property type="entry name" value="BRCT"/>
    <property type="match status" value="5"/>
</dbReference>
<name>A0A485KN10_9STRA</name>
<accession>A0A485KN10</accession>
<evidence type="ECO:0000313" key="5">
    <source>
        <dbReference type="EMBL" id="VFT86335.1"/>
    </source>
</evidence>
<feature type="domain" description="BRCT" evidence="3">
    <location>
        <begin position="29"/>
        <end position="93"/>
    </location>
</feature>
<dbReference type="PANTHER" id="PTHR13561">
    <property type="entry name" value="DNA REPLICATION REGULATOR DPB11-RELATED"/>
    <property type="match status" value="1"/>
</dbReference>
<dbReference type="PANTHER" id="PTHR13561:SF20">
    <property type="entry name" value="DNA TOPOISOMERASE 2-BINDING PROTEIN 1"/>
    <property type="match status" value="1"/>
</dbReference>
<proteinExistence type="predicted"/>
<dbReference type="Proteomes" id="UP000332933">
    <property type="component" value="Unassembled WGS sequence"/>
</dbReference>
<dbReference type="EMBL" id="VJMH01005143">
    <property type="protein sequence ID" value="KAF0699977.1"/>
    <property type="molecule type" value="Genomic_DNA"/>
</dbReference>
<dbReference type="GO" id="GO:0033314">
    <property type="term" value="P:mitotic DNA replication checkpoint signaling"/>
    <property type="evidence" value="ECO:0007669"/>
    <property type="project" value="TreeGrafter"/>
</dbReference>
<dbReference type="EMBL" id="CAADRA010005164">
    <property type="protein sequence ID" value="VFT86335.1"/>
    <property type="molecule type" value="Genomic_DNA"/>
</dbReference>
<evidence type="ECO:0000259" key="3">
    <source>
        <dbReference type="PROSITE" id="PS50172"/>
    </source>
</evidence>
<dbReference type="OrthoDB" id="251770at2759"/>
<dbReference type="Pfam" id="PF12738">
    <property type="entry name" value="PTCB-BRCT"/>
    <property type="match status" value="3"/>
</dbReference>
<evidence type="ECO:0000256" key="1">
    <source>
        <dbReference type="ARBA" id="ARBA00022737"/>
    </source>
</evidence>
<dbReference type="Pfam" id="PF00533">
    <property type="entry name" value="BRCT"/>
    <property type="match status" value="1"/>
</dbReference>